<evidence type="ECO:0000256" key="2">
    <source>
        <dbReference type="ARBA" id="ARBA00022475"/>
    </source>
</evidence>
<dbReference type="SMART" id="SM00382">
    <property type="entry name" value="AAA"/>
    <property type="match status" value="1"/>
</dbReference>
<keyword evidence="6 10" id="KW-0067">ATP-binding</keyword>
<keyword evidence="2" id="KW-1003">Cell membrane</keyword>
<evidence type="ECO:0000256" key="1">
    <source>
        <dbReference type="ARBA" id="ARBA00022448"/>
    </source>
</evidence>
<name>A0ABW0JFA1_9BURK</name>
<gene>
    <name evidence="10" type="primary">ccmA</name>
    <name evidence="10" type="ORF">ACFPTO_20715</name>
</gene>
<comment type="caution">
    <text evidence="10">The sequence shown here is derived from an EMBL/GenBank/DDBJ whole genome shotgun (WGS) entry which is preliminary data.</text>
</comment>
<dbReference type="InterPro" id="IPR003439">
    <property type="entry name" value="ABC_transporter-like_ATP-bd"/>
</dbReference>
<dbReference type="PANTHER" id="PTHR43499:SF1">
    <property type="entry name" value="ABC TRANSPORTER I FAMILY MEMBER 1"/>
    <property type="match status" value="1"/>
</dbReference>
<evidence type="ECO:0000313" key="11">
    <source>
        <dbReference type="Proteomes" id="UP001596103"/>
    </source>
</evidence>
<evidence type="ECO:0000256" key="8">
    <source>
        <dbReference type="ARBA" id="ARBA00023136"/>
    </source>
</evidence>
<keyword evidence="8" id="KW-0472">Membrane</keyword>
<dbReference type="PROSITE" id="PS50893">
    <property type="entry name" value="ABC_TRANSPORTER_2"/>
    <property type="match status" value="1"/>
</dbReference>
<dbReference type="PANTHER" id="PTHR43499">
    <property type="entry name" value="ABC TRANSPORTER I FAMILY MEMBER 1"/>
    <property type="match status" value="1"/>
</dbReference>
<dbReference type="Gene3D" id="3.40.50.300">
    <property type="entry name" value="P-loop containing nucleotide triphosphate hydrolases"/>
    <property type="match status" value="1"/>
</dbReference>
<reference evidence="11" key="1">
    <citation type="journal article" date="2019" name="Int. J. Syst. Evol. Microbiol.">
        <title>The Global Catalogue of Microorganisms (GCM) 10K type strain sequencing project: providing services to taxonomists for standard genome sequencing and annotation.</title>
        <authorList>
            <consortium name="The Broad Institute Genomics Platform"/>
            <consortium name="The Broad Institute Genome Sequencing Center for Infectious Disease"/>
            <person name="Wu L."/>
            <person name="Ma J."/>
        </authorList>
    </citation>
    <scope>NUCLEOTIDE SEQUENCE [LARGE SCALE GENOMIC DNA]</scope>
    <source>
        <strain evidence="11">CCUG 56042</strain>
    </source>
</reference>
<sequence>MFSVTGLVGERNGLRLWGPLEFAVGAGEAVHLRGPNGCGKTTLLRTLAGLRPPLAGRVERGGRACSFLGHQDGLAENLPARTNLEMFAQLHGGGAEAVRRVPALMAELGVPERAVRHLSAGQRRKLALARLRLTAHPLLLLDEPFDALDAQGCAWLTALAHAHLRGGGAIVLTSHQALPAEFPACRVLDLKGGAKGGMQGGAVLREVV</sequence>
<dbReference type="InterPro" id="IPR003593">
    <property type="entry name" value="AAA+_ATPase"/>
</dbReference>
<evidence type="ECO:0000256" key="4">
    <source>
        <dbReference type="ARBA" id="ARBA00022741"/>
    </source>
</evidence>
<dbReference type="GO" id="GO:0005524">
    <property type="term" value="F:ATP binding"/>
    <property type="evidence" value="ECO:0007669"/>
    <property type="project" value="UniProtKB-KW"/>
</dbReference>
<keyword evidence="4" id="KW-0547">Nucleotide-binding</keyword>
<evidence type="ECO:0000256" key="3">
    <source>
        <dbReference type="ARBA" id="ARBA00022519"/>
    </source>
</evidence>
<dbReference type="Proteomes" id="UP001596103">
    <property type="component" value="Unassembled WGS sequence"/>
</dbReference>
<organism evidence="10 11">
    <name type="scientific">Paraburkholderia denitrificans</name>
    <dbReference type="NCBI Taxonomy" id="694025"/>
    <lineage>
        <taxon>Bacteria</taxon>
        <taxon>Pseudomonadati</taxon>
        <taxon>Pseudomonadota</taxon>
        <taxon>Betaproteobacteria</taxon>
        <taxon>Burkholderiales</taxon>
        <taxon>Burkholderiaceae</taxon>
        <taxon>Paraburkholderia</taxon>
    </lineage>
</organism>
<feature type="domain" description="ABC transporter" evidence="9">
    <location>
        <begin position="2"/>
        <end position="207"/>
    </location>
</feature>
<keyword evidence="11" id="KW-1185">Reference proteome</keyword>
<dbReference type="RefSeq" id="WP_377714290.1">
    <property type="nucleotide sequence ID" value="NZ_JBHSMP010000030.1"/>
</dbReference>
<evidence type="ECO:0000259" key="9">
    <source>
        <dbReference type="PROSITE" id="PS50893"/>
    </source>
</evidence>
<dbReference type="InterPro" id="IPR005895">
    <property type="entry name" value="ABC_transptr_haem_export_CcmA"/>
</dbReference>
<evidence type="ECO:0000313" key="10">
    <source>
        <dbReference type="EMBL" id="MFC5431204.1"/>
    </source>
</evidence>
<proteinExistence type="predicted"/>
<dbReference type="InterPro" id="IPR027417">
    <property type="entry name" value="P-loop_NTPase"/>
</dbReference>
<dbReference type="Pfam" id="PF00005">
    <property type="entry name" value="ABC_tran"/>
    <property type="match status" value="1"/>
</dbReference>
<dbReference type="EMBL" id="JBHSMP010000030">
    <property type="protein sequence ID" value="MFC5431204.1"/>
    <property type="molecule type" value="Genomic_DNA"/>
</dbReference>
<dbReference type="SUPFAM" id="SSF52540">
    <property type="entry name" value="P-loop containing nucleoside triphosphate hydrolases"/>
    <property type="match status" value="1"/>
</dbReference>
<evidence type="ECO:0000256" key="5">
    <source>
        <dbReference type="ARBA" id="ARBA00022748"/>
    </source>
</evidence>
<accession>A0ABW0JFA1</accession>
<dbReference type="NCBIfam" id="TIGR01189">
    <property type="entry name" value="ccmA"/>
    <property type="match status" value="1"/>
</dbReference>
<keyword evidence="5" id="KW-0201">Cytochrome c-type biogenesis</keyword>
<keyword evidence="3" id="KW-0997">Cell inner membrane</keyword>
<protein>
    <submittedName>
        <fullName evidence="10">Heme ABC exporter ATP-binding protein CcmA</fullName>
    </submittedName>
</protein>
<keyword evidence="7" id="KW-1278">Translocase</keyword>
<evidence type="ECO:0000256" key="6">
    <source>
        <dbReference type="ARBA" id="ARBA00022840"/>
    </source>
</evidence>
<evidence type="ECO:0000256" key="7">
    <source>
        <dbReference type="ARBA" id="ARBA00022967"/>
    </source>
</evidence>
<keyword evidence="1" id="KW-0813">Transport</keyword>